<comment type="caution">
    <text evidence="4">The sequence shown here is derived from an EMBL/GenBank/DDBJ whole genome shotgun (WGS) entry which is preliminary data.</text>
</comment>
<evidence type="ECO:0000256" key="2">
    <source>
        <dbReference type="ARBA" id="ARBA00022737"/>
    </source>
</evidence>
<dbReference type="PANTHER" id="PTHR44019:SF8">
    <property type="entry name" value="POC1 CENTRIOLAR PROTEIN HOMOLOG"/>
    <property type="match status" value="1"/>
</dbReference>
<dbReference type="PROSITE" id="PS00678">
    <property type="entry name" value="WD_REPEATS_1"/>
    <property type="match status" value="1"/>
</dbReference>
<proteinExistence type="predicted"/>
<dbReference type="SUPFAM" id="SSF50978">
    <property type="entry name" value="WD40 repeat-like"/>
    <property type="match status" value="2"/>
</dbReference>
<keyword evidence="1 3" id="KW-0853">WD repeat</keyword>
<dbReference type="AlphaFoldDB" id="A0A3P1T5T4"/>
<accession>A0A3P1T5T4</accession>
<reference evidence="4 5" key="1">
    <citation type="submission" date="2018-11" db="EMBL/GenBank/DDBJ databases">
        <title>Genomes From Bacteria Associated with the Canine Oral Cavity: a Test Case for Automated Genome-Based Taxonomic Assignment.</title>
        <authorList>
            <person name="Coil D.A."/>
            <person name="Jospin G."/>
            <person name="Darling A.E."/>
            <person name="Wallis C."/>
            <person name="Davis I.J."/>
            <person name="Harris S."/>
            <person name="Eisen J.A."/>
            <person name="Holcombe L.J."/>
            <person name="O'Flynn C."/>
        </authorList>
    </citation>
    <scope>NUCLEOTIDE SEQUENCE [LARGE SCALE GENOMIC DNA]</scope>
    <source>
        <strain evidence="4 5">OH887_COT-365</strain>
    </source>
</reference>
<protein>
    <submittedName>
        <fullName evidence="4">WD40 repeat domain-containing protein</fullName>
    </submittedName>
</protein>
<dbReference type="PROSITE" id="PS50082">
    <property type="entry name" value="WD_REPEATS_2"/>
    <property type="match status" value="3"/>
</dbReference>
<dbReference type="InterPro" id="IPR036322">
    <property type="entry name" value="WD40_repeat_dom_sf"/>
</dbReference>
<dbReference type="PROSITE" id="PS50294">
    <property type="entry name" value="WD_REPEATS_REGION"/>
    <property type="match status" value="3"/>
</dbReference>
<organism evidence="4 5">
    <name type="scientific">Arachnia propionica</name>
    <dbReference type="NCBI Taxonomy" id="1750"/>
    <lineage>
        <taxon>Bacteria</taxon>
        <taxon>Bacillati</taxon>
        <taxon>Actinomycetota</taxon>
        <taxon>Actinomycetes</taxon>
        <taxon>Propionibacteriales</taxon>
        <taxon>Propionibacteriaceae</taxon>
        <taxon>Arachnia</taxon>
    </lineage>
</organism>
<dbReference type="Pfam" id="PF00400">
    <property type="entry name" value="WD40"/>
    <property type="match status" value="3"/>
</dbReference>
<dbReference type="PRINTS" id="PR00320">
    <property type="entry name" value="GPROTEINBRPT"/>
</dbReference>
<dbReference type="EMBL" id="RQZG01000013">
    <property type="protein sequence ID" value="RRD04166.1"/>
    <property type="molecule type" value="Genomic_DNA"/>
</dbReference>
<gene>
    <name evidence="4" type="ORF">EII34_11210</name>
</gene>
<feature type="repeat" description="WD" evidence="3">
    <location>
        <begin position="326"/>
        <end position="367"/>
    </location>
</feature>
<dbReference type="PANTHER" id="PTHR44019">
    <property type="entry name" value="WD REPEAT-CONTAINING PROTEIN 55"/>
    <property type="match status" value="1"/>
</dbReference>
<evidence type="ECO:0000313" key="4">
    <source>
        <dbReference type="EMBL" id="RRD04166.1"/>
    </source>
</evidence>
<evidence type="ECO:0000313" key="5">
    <source>
        <dbReference type="Proteomes" id="UP000280819"/>
    </source>
</evidence>
<dbReference type="Gene3D" id="2.130.10.10">
    <property type="entry name" value="YVTN repeat-like/Quinoprotein amine dehydrogenase"/>
    <property type="match status" value="4"/>
</dbReference>
<feature type="repeat" description="WD" evidence="3">
    <location>
        <begin position="92"/>
        <end position="131"/>
    </location>
</feature>
<evidence type="ECO:0000256" key="1">
    <source>
        <dbReference type="ARBA" id="ARBA00022574"/>
    </source>
</evidence>
<dbReference type="InterPro" id="IPR001680">
    <property type="entry name" value="WD40_rpt"/>
</dbReference>
<dbReference type="SMART" id="SM00320">
    <property type="entry name" value="WD40"/>
    <property type="match status" value="6"/>
</dbReference>
<dbReference type="InterPro" id="IPR015943">
    <property type="entry name" value="WD40/YVTN_repeat-like_dom_sf"/>
</dbReference>
<keyword evidence="2" id="KW-0677">Repeat</keyword>
<dbReference type="InterPro" id="IPR050505">
    <property type="entry name" value="WDR55/POC1"/>
</dbReference>
<dbReference type="InterPro" id="IPR019775">
    <property type="entry name" value="WD40_repeat_CS"/>
</dbReference>
<feature type="repeat" description="WD" evidence="3">
    <location>
        <begin position="47"/>
        <end position="91"/>
    </location>
</feature>
<sequence length="666" mass="72707">MMKAHDAQGRAQLEAARFSPVLPPATDPTRWRVRAARRLPAVPHRVLRGHKKWVTNLVAVTAPDGRELLVSSSDDHTVRIWDPSTNTQLARLKGHEANILGLCLVDDRIVTGSDDATLRVWDPVTGEQVGNPTQVDVDAVRQVISWRHDGRAFVSALCYGRKGHDLILTWDATTWEQIGTPIREKKRDLTDLTFLQVEGQPLLSALAADFHKDRSFIQFWDPFTGEKHGNVVKLPHDSCRALTVLPDGLLAVVHDDRRVLLVDPATRERVGKPFKHKGGEVSTLTWFDDDGATRLVTVVSNNVVCADDPAIRIWDLASGKVLHQFPTGHVGRVDRLVVFNEGRSLAAASTDGTIRIWDLAEARDHRPEDFTGCEGYPGLVQHLPTGSGAGLLATLNGVWDASTGALVHAFEGDIDDHAVHVGPDGTATLLRLDEEGQVTVWDPTQAAVTHSFHTDEQYSCLDPEPGGTRLACRGLGPTVDLRDSATGEKLDSLTLTEEGYDDVEHVVWLPGEDGARIGMIFYRSFIIWNPATGERSTHPVPGDGFFDEAVVLPGGRLAFIRLAEHFTFTGLRIADADLTPSEPQLAGSKDQTEAVPLAGPAGSDWLATCGNGSIIRVWDLATGEQLFKADLGVRLVSLAALPDRALAVGFEDGWAIIELPERFRLS</sequence>
<dbReference type="OrthoDB" id="218695at2"/>
<dbReference type="InterPro" id="IPR020472">
    <property type="entry name" value="WD40_PAC1"/>
</dbReference>
<evidence type="ECO:0000256" key="3">
    <source>
        <dbReference type="PROSITE-ProRule" id="PRU00221"/>
    </source>
</evidence>
<dbReference type="Proteomes" id="UP000280819">
    <property type="component" value="Unassembled WGS sequence"/>
</dbReference>
<name>A0A3P1T5T4_9ACTN</name>